<keyword evidence="4" id="KW-0130">Cell adhesion</keyword>
<evidence type="ECO:0000256" key="1">
    <source>
        <dbReference type="ARBA" id="ARBA00004282"/>
    </source>
</evidence>
<evidence type="ECO:0000256" key="3">
    <source>
        <dbReference type="ARBA" id="ARBA00022737"/>
    </source>
</evidence>
<feature type="coiled-coil region" evidence="7">
    <location>
        <begin position="36"/>
        <end position="66"/>
    </location>
</feature>
<dbReference type="AlphaFoldDB" id="A0A672KP06"/>
<dbReference type="PANTHER" id="PTHR10372:SF8">
    <property type="entry name" value="PLAKOPHILIN-4"/>
    <property type="match status" value="1"/>
</dbReference>
<gene>
    <name evidence="9" type="primary">pkp4</name>
</gene>
<dbReference type="InterPro" id="IPR000225">
    <property type="entry name" value="Armadillo"/>
</dbReference>
<evidence type="ECO:0000256" key="2">
    <source>
        <dbReference type="ARBA" id="ARBA00005462"/>
    </source>
</evidence>
<reference evidence="9" key="2">
    <citation type="submission" date="2025-09" db="UniProtKB">
        <authorList>
            <consortium name="Ensembl"/>
        </authorList>
    </citation>
    <scope>IDENTIFICATION</scope>
</reference>
<evidence type="ECO:0008006" key="11">
    <source>
        <dbReference type="Google" id="ProtNLM"/>
    </source>
</evidence>
<dbReference type="Gene3D" id="1.25.10.10">
    <property type="entry name" value="Leucine-rich Repeat Variant"/>
    <property type="match status" value="1"/>
</dbReference>
<dbReference type="Proteomes" id="UP000472262">
    <property type="component" value="Unassembled WGS sequence"/>
</dbReference>
<comment type="similarity">
    <text evidence="2">Belongs to the beta-catenin family.</text>
</comment>
<evidence type="ECO:0000256" key="6">
    <source>
        <dbReference type="PROSITE-ProRule" id="PRU00259"/>
    </source>
</evidence>
<protein>
    <recommendedName>
        <fullName evidence="11">Plakophilin 4</fullName>
    </recommendedName>
</protein>
<dbReference type="GO" id="GO:0005634">
    <property type="term" value="C:nucleus"/>
    <property type="evidence" value="ECO:0007669"/>
    <property type="project" value="TreeGrafter"/>
</dbReference>
<dbReference type="InterPro" id="IPR028435">
    <property type="entry name" value="Plakophilin/d_Catenin"/>
</dbReference>
<evidence type="ECO:0000256" key="8">
    <source>
        <dbReference type="SAM" id="MobiDB-lite"/>
    </source>
</evidence>
<dbReference type="FunFam" id="1.25.10.10:FF:001492">
    <property type="entry name" value="Catenin (cadherin-associated protein), delta 2b"/>
    <property type="match status" value="1"/>
</dbReference>
<feature type="repeat" description="ARM" evidence="6">
    <location>
        <begin position="518"/>
        <end position="545"/>
    </location>
</feature>
<reference evidence="9" key="1">
    <citation type="submission" date="2025-08" db="UniProtKB">
        <authorList>
            <consortium name="Ensembl"/>
        </authorList>
    </citation>
    <scope>IDENTIFICATION</scope>
</reference>
<dbReference type="GO" id="GO:0098609">
    <property type="term" value="P:cell-cell adhesion"/>
    <property type="evidence" value="ECO:0007669"/>
    <property type="project" value="InterPro"/>
</dbReference>
<dbReference type="SUPFAM" id="SSF48371">
    <property type="entry name" value="ARM repeat"/>
    <property type="match status" value="1"/>
</dbReference>
<dbReference type="InterPro" id="IPR016024">
    <property type="entry name" value="ARM-type_fold"/>
</dbReference>
<accession>A0A672KP06</accession>
<sequence length="693" mass="75850">MPTPRQSPVEERKVLSGEGRSNNNNMATDATTTNLLASVKEQELQFERLTRELEEERQIVANQLERCRLGAESPDAVSDSSSEKSLLWRSAGIFVLAWAVFNLEIHSSNKFVLTISEHQICCLSQYFSGVPCCFLRSGSAPNSRSSTQMNSYSDSGYQEVSGYYSNIVTPRRSEGRSQSTSSAPSGSPTLAMSSRAEGQASAQVGSSGRVMRRVSSVPSRAPSPLYTPSPPASRQPLRTSLGSPYGSPIVSEPRPLPSIFPGTTLPPASSHALDAVHSSYVGRHGNGTGSESGSPTLLRASMTAQPQQYGTLGKHDTRAYDSTHSSFGSRAYDIFERMVLSRPDSLTGLQTSYSQNSQLGQGSPDCHVTPVYEDRTFQNPLYQSPTHGSQSAISRNNTGFGTLQRTTSQCSTLRFQRGLFSVGSVATHSDTYRPAHYHQTDPNYTRHAAAVDNTVTRSPSIDSVYKDPREFAWRDPELPEVIRMLQHHFPSVQANAAAYIQHLCYGDNRIKAEVCRLGGIRHLVDLLDHKTLEVQRNACGALRNLVYGKATDDNKVCVRNSGGIPALVRLLRKTPDAEVRELVTGVLWNLSSCDSVKMTITRDALGPLTNTVIIPHSGWGAAPQREDQKLKLHSSLVLRNTTGCLRNLSSAGEEARRQMRCCEGLIDSLLYIIKTCVNTSDYDSKVREILGIA</sequence>
<evidence type="ECO:0000256" key="7">
    <source>
        <dbReference type="SAM" id="Coils"/>
    </source>
</evidence>
<evidence type="ECO:0000256" key="4">
    <source>
        <dbReference type="ARBA" id="ARBA00022889"/>
    </source>
</evidence>
<keyword evidence="5" id="KW-0965">Cell junction</keyword>
<feature type="compositionally biased region" description="Low complexity" evidence="8">
    <location>
        <begin position="204"/>
        <end position="224"/>
    </location>
</feature>
<organism evidence="9 10">
    <name type="scientific">Sinocyclocheilus grahami</name>
    <name type="common">Dianchi golden-line fish</name>
    <name type="synonym">Barbus grahami</name>
    <dbReference type="NCBI Taxonomy" id="75366"/>
    <lineage>
        <taxon>Eukaryota</taxon>
        <taxon>Metazoa</taxon>
        <taxon>Chordata</taxon>
        <taxon>Craniata</taxon>
        <taxon>Vertebrata</taxon>
        <taxon>Euteleostomi</taxon>
        <taxon>Actinopterygii</taxon>
        <taxon>Neopterygii</taxon>
        <taxon>Teleostei</taxon>
        <taxon>Ostariophysi</taxon>
        <taxon>Cypriniformes</taxon>
        <taxon>Cyprinidae</taxon>
        <taxon>Cyprininae</taxon>
        <taxon>Sinocyclocheilus</taxon>
    </lineage>
</organism>
<name>A0A672KP06_SINGR</name>
<feature type="region of interest" description="Disordered" evidence="8">
    <location>
        <begin position="169"/>
        <end position="252"/>
    </location>
</feature>
<feature type="region of interest" description="Disordered" evidence="8">
    <location>
        <begin position="1"/>
        <end position="29"/>
    </location>
</feature>
<dbReference type="PANTHER" id="PTHR10372">
    <property type="entry name" value="PLAKOPHILLIN-RELATED"/>
    <property type="match status" value="1"/>
</dbReference>
<dbReference type="InterPro" id="IPR011989">
    <property type="entry name" value="ARM-like"/>
</dbReference>
<evidence type="ECO:0000313" key="9">
    <source>
        <dbReference type="Ensembl" id="ENSSGRP00000012018.1"/>
    </source>
</evidence>
<dbReference type="PROSITE" id="PS50176">
    <property type="entry name" value="ARM_REPEAT"/>
    <property type="match status" value="2"/>
</dbReference>
<feature type="compositionally biased region" description="Low complexity" evidence="8">
    <location>
        <begin position="177"/>
        <end position="189"/>
    </location>
</feature>
<keyword evidence="7" id="KW-0175">Coiled coil</keyword>
<keyword evidence="10" id="KW-1185">Reference proteome</keyword>
<proteinExistence type="inferred from homology"/>
<dbReference type="GO" id="GO:0005737">
    <property type="term" value="C:cytoplasm"/>
    <property type="evidence" value="ECO:0007669"/>
    <property type="project" value="TreeGrafter"/>
</dbReference>
<dbReference type="GO" id="GO:0048513">
    <property type="term" value="P:animal organ development"/>
    <property type="evidence" value="ECO:0007669"/>
    <property type="project" value="UniProtKB-ARBA"/>
</dbReference>
<dbReference type="SMART" id="SM00185">
    <property type="entry name" value="ARM"/>
    <property type="match status" value="3"/>
</dbReference>
<dbReference type="Pfam" id="PF00514">
    <property type="entry name" value="Arm"/>
    <property type="match status" value="2"/>
</dbReference>
<comment type="subcellular location">
    <subcellularLocation>
        <location evidence="1">Cell junction</location>
    </subcellularLocation>
</comment>
<dbReference type="GO" id="GO:0005912">
    <property type="term" value="C:adherens junction"/>
    <property type="evidence" value="ECO:0007669"/>
    <property type="project" value="TreeGrafter"/>
</dbReference>
<evidence type="ECO:0000256" key="5">
    <source>
        <dbReference type="ARBA" id="ARBA00022949"/>
    </source>
</evidence>
<dbReference type="Ensembl" id="ENSSGRT00000013028.1">
    <property type="protein sequence ID" value="ENSSGRP00000012018.1"/>
    <property type="gene ID" value="ENSSGRG00000007443.1"/>
</dbReference>
<dbReference type="GO" id="GO:0005886">
    <property type="term" value="C:plasma membrane"/>
    <property type="evidence" value="ECO:0007669"/>
    <property type="project" value="TreeGrafter"/>
</dbReference>
<evidence type="ECO:0000313" key="10">
    <source>
        <dbReference type="Proteomes" id="UP000472262"/>
    </source>
</evidence>
<feature type="repeat" description="ARM" evidence="6">
    <location>
        <begin position="562"/>
        <end position="605"/>
    </location>
</feature>
<keyword evidence="3" id="KW-0677">Repeat</keyword>